<reference evidence="2 3" key="1">
    <citation type="journal article" date="2020" name="ISME J.">
        <title>Uncovering the hidden diversity of litter-decomposition mechanisms in mushroom-forming fungi.</title>
        <authorList>
            <person name="Floudas D."/>
            <person name="Bentzer J."/>
            <person name="Ahren D."/>
            <person name="Johansson T."/>
            <person name="Persson P."/>
            <person name="Tunlid A."/>
        </authorList>
    </citation>
    <scope>NUCLEOTIDE SEQUENCE [LARGE SCALE GENOMIC DNA]</scope>
    <source>
        <strain evidence="2 3">CBS 101986</strain>
    </source>
</reference>
<feature type="transmembrane region" description="Helical" evidence="1">
    <location>
        <begin position="109"/>
        <end position="130"/>
    </location>
</feature>
<feature type="transmembrane region" description="Helical" evidence="1">
    <location>
        <begin position="142"/>
        <end position="168"/>
    </location>
</feature>
<sequence>MSWIANHNAFVVNNSSPTSVIATVNAFPVLVSFLPDFVAGGVSDGCNLYFGIDQATNDPTLLFAGLNQFLSAATTVFATSMIALKIILSTRDCRARYSYTRIIDILVQSAALESLILVVSAISEIALYILGEPDDSNMTLYVLFLEILTYASACRLIVTGIAPTLIAFRVAEERPSTEVDSTRKRSSQSGLAFKQFTRHVDPESPSQQIGVTAIRFGSAQEDDSIFSISSGTGVGEIRVVSRVK</sequence>
<keyword evidence="1" id="KW-0472">Membrane</keyword>
<evidence type="ECO:0000256" key="1">
    <source>
        <dbReference type="SAM" id="Phobius"/>
    </source>
</evidence>
<name>A0A8H5B291_9AGAR</name>
<protein>
    <submittedName>
        <fullName evidence="2">Uncharacterized protein</fullName>
    </submittedName>
</protein>
<evidence type="ECO:0000313" key="2">
    <source>
        <dbReference type="EMBL" id="KAF5315455.1"/>
    </source>
</evidence>
<accession>A0A8H5B291</accession>
<dbReference type="OrthoDB" id="3265004at2759"/>
<dbReference type="AlphaFoldDB" id="A0A8H5B291"/>
<proteinExistence type="predicted"/>
<dbReference type="Proteomes" id="UP000567179">
    <property type="component" value="Unassembled WGS sequence"/>
</dbReference>
<keyword evidence="3" id="KW-1185">Reference proteome</keyword>
<comment type="caution">
    <text evidence="2">The sequence shown here is derived from an EMBL/GenBank/DDBJ whole genome shotgun (WGS) entry which is preliminary data.</text>
</comment>
<gene>
    <name evidence="2" type="ORF">D9619_007595</name>
</gene>
<feature type="transmembrane region" description="Helical" evidence="1">
    <location>
        <begin position="69"/>
        <end position="88"/>
    </location>
</feature>
<evidence type="ECO:0000313" key="3">
    <source>
        <dbReference type="Proteomes" id="UP000567179"/>
    </source>
</evidence>
<dbReference type="EMBL" id="JAACJJ010000043">
    <property type="protein sequence ID" value="KAF5315455.1"/>
    <property type="molecule type" value="Genomic_DNA"/>
</dbReference>
<organism evidence="2 3">
    <name type="scientific">Psilocybe cf. subviscida</name>
    <dbReference type="NCBI Taxonomy" id="2480587"/>
    <lineage>
        <taxon>Eukaryota</taxon>
        <taxon>Fungi</taxon>
        <taxon>Dikarya</taxon>
        <taxon>Basidiomycota</taxon>
        <taxon>Agaricomycotina</taxon>
        <taxon>Agaricomycetes</taxon>
        <taxon>Agaricomycetidae</taxon>
        <taxon>Agaricales</taxon>
        <taxon>Agaricineae</taxon>
        <taxon>Strophariaceae</taxon>
        <taxon>Psilocybe</taxon>
    </lineage>
</organism>
<keyword evidence="1" id="KW-1133">Transmembrane helix</keyword>
<keyword evidence="1" id="KW-0812">Transmembrane</keyword>